<organism evidence="1 2">
    <name type="scientific">Rhodopirellula sallentina SM41</name>
    <dbReference type="NCBI Taxonomy" id="1263870"/>
    <lineage>
        <taxon>Bacteria</taxon>
        <taxon>Pseudomonadati</taxon>
        <taxon>Planctomycetota</taxon>
        <taxon>Planctomycetia</taxon>
        <taxon>Pirellulales</taxon>
        <taxon>Pirellulaceae</taxon>
        <taxon>Rhodopirellula</taxon>
    </lineage>
</organism>
<sequence length="51" mass="5838">MRHDQERGFEAVAKVAKTFGDSRALQKVLAGFATRKRDFDARLDRLEVCRA</sequence>
<accession>M5TYI8</accession>
<keyword evidence="2" id="KW-1185">Reference proteome</keyword>
<dbReference type="AlphaFoldDB" id="M5TYI8"/>
<name>M5TYI8_9BACT</name>
<gene>
    <name evidence="1" type="ORF">RSSM_04474</name>
</gene>
<comment type="caution">
    <text evidence="1">The sequence shown here is derived from an EMBL/GenBank/DDBJ whole genome shotgun (WGS) entry which is preliminary data.</text>
</comment>
<evidence type="ECO:0000313" key="2">
    <source>
        <dbReference type="Proteomes" id="UP000011885"/>
    </source>
</evidence>
<reference evidence="1 2" key="1">
    <citation type="journal article" date="2013" name="Mar. Genomics">
        <title>Expression of sulfatases in Rhodopirellula baltica and the diversity of sulfatases in the genus Rhodopirellula.</title>
        <authorList>
            <person name="Wegner C.E."/>
            <person name="Richter-Heitmann T."/>
            <person name="Klindworth A."/>
            <person name="Klockow C."/>
            <person name="Richter M."/>
            <person name="Achstetter T."/>
            <person name="Glockner F.O."/>
            <person name="Harder J."/>
        </authorList>
    </citation>
    <scope>NUCLEOTIDE SEQUENCE [LARGE SCALE GENOMIC DNA]</scope>
    <source>
        <strain evidence="1 2">SM41</strain>
    </source>
</reference>
<proteinExistence type="predicted"/>
<dbReference type="PATRIC" id="fig|1263870.3.peg.4734"/>
<protein>
    <submittedName>
        <fullName evidence="1">Uncharacterized protein</fullName>
    </submittedName>
</protein>
<evidence type="ECO:0000313" key="1">
    <source>
        <dbReference type="EMBL" id="EMI54104.1"/>
    </source>
</evidence>
<dbReference type="Proteomes" id="UP000011885">
    <property type="component" value="Unassembled WGS sequence"/>
</dbReference>
<dbReference type="EMBL" id="ANOH01000301">
    <property type="protein sequence ID" value="EMI54104.1"/>
    <property type="molecule type" value="Genomic_DNA"/>
</dbReference>